<evidence type="ECO:0000256" key="4">
    <source>
        <dbReference type="ARBA" id="ARBA00023242"/>
    </source>
</evidence>
<dbReference type="SMART" id="SM00906">
    <property type="entry name" value="Fungal_trans"/>
    <property type="match status" value="1"/>
</dbReference>
<dbReference type="Proteomes" id="UP000596902">
    <property type="component" value="Unassembled WGS sequence"/>
</dbReference>
<keyword evidence="6" id="KW-0812">Transmembrane</keyword>
<dbReference type="AlphaFoldDB" id="A0A8H7B525"/>
<comment type="caution">
    <text evidence="8">The sequence shown here is derived from an EMBL/GenBank/DDBJ whole genome shotgun (WGS) entry which is preliminary data.</text>
</comment>
<dbReference type="PANTHER" id="PTHR46910">
    <property type="entry name" value="TRANSCRIPTION FACTOR PDR1"/>
    <property type="match status" value="1"/>
</dbReference>
<evidence type="ECO:0000256" key="3">
    <source>
        <dbReference type="ARBA" id="ARBA00023125"/>
    </source>
</evidence>
<name>A0A8H7B525_9PLEO</name>
<dbReference type="GO" id="GO:0003677">
    <property type="term" value="F:DNA binding"/>
    <property type="evidence" value="ECO:0007669"/>
    <property type="project" value="UniProtKB-KW"/>
</dbReference>
<protein>
    <recommendedName>
        <fullName evidence="7">Xylanolytic transcriptional activator regulatory domain-containing protein</fullName>
    </recommendedName>
</protein>
<sequence>MHICKHNNSDEKLCIYKVWYRLKYIEGLESRLTVLERSLAEVSGKVSRIESLSANDSLPRQQSPETIHITDLQDEDGTTVESHDPTDGIGSISFTKEEESGYFGPSSNIAFTRQIVRSTTEVLKSISSTASPVSPSAAALQSHVLHVSRPTSPPSRNFGTESNLVPAGTEPFVLPPENETMQMIETYFSTTGELFPYIDKEAFLQQYHELASSNIRTCQSRRLFGNRTNGYLGYFLSANHDSLREADSPWDELGMQLLLLMSQYLQGSERSIETWNIHGLAVKAAYQLGLHSSDAMLNHSAVEAEIRKRTWFGCIILDRTLSMTMGRPTSIPDSFVKLSLPCSLRSICPSSTILDQSENDDDSTVFYTATITLYKILGEVIEVLYENNLGCEASVNLFGIASSLLQFEQKYIGWQHSLPASFSLIVPGAQLLDGRGELNLRFRLILTLRFLNVRILTHRPMLSKYLELIANPHSDMQQMAILKQIGANSMRICINSAVEVIKLVREVLAPEEPRSHLLGAWWFSLYYTFNASLVIYSALLIIHQMQARQLSLDLDDTGISMDSLNKAIECLSLVDEGSRMTEKCVRYITALANTLSTIYVPERPLDVDSDNLATNPSTAFSTRQAPINFAPHEIPDFYDSTDLHIGMTLDDLIYTSEFNLMPTN</sequence>
<keyword evidence="4" id="KW-0539">Nucleus</keyword>
<keyword evidence="2" id="KW-0479">Metal-binding</keyword>
<evidence type="ECO:0000256" key="6">
    <source>
        <dbReference type="SAM" id="Phobius"/>
    </source>
</evidence>
<keyword evidence="6" id="KW-1133">Transmembrane helix</keyword>
<feature type="region of interest" description="Disordered" evidence="5">
    <location>
        <begin position="147"/>
        <end position="167"/>
    </location>
</feature>
<dbReference type="InterPro" id="IPR007219">
    <property type="entry name" value="XnlR_reg_dom"/>
</dbReference>
<dbReference type="RefSeq" id="XP_038787459.1">
    <property type="nucleotide sequence ID" value="XM_038929187.1"/>
</dbReference>
<evidence type="ECO:0000313" key="9">
    <source>
        <dbReference type="Proteomes" id="UP000596902"/>
    </source>
</evidence>
<dbReference type="CDD" id="cd12148">
    <property type="entry name" value="fungal_TF_MHR"/>
    <property type="match status" value="1"/>
</dbReference>
<dbReference type="GO" id="GO:0006351">
    <property type="term" value="P:DNA-templated transcription"/>
    <property type="evidence" value="ECO:0007669"/>
    <property type="project" value="InterPro"/>
</dbReference>
<dbReference type="GeneID" id="62202365"/>
<feature type="compositionally biased region" description="Polar residues" evidence="5">
    <location>
        <begin position="154"/>
        <end position="163"/>
    </location>
</feature>
<dbReference type="GO" id="GO:0008270">
    <property type="term" value="F:zinc ion binding"/>
    <property type="evidence" value="ECO:0007669"/>
    <property type="project" value="InterPro"/>
</dbReference>
<organism evidence="8 9">
    <name type="scientific">Alternaria burnsii</name>
    <dbReference type="NCBI Taxonomy" id="1187904"/>
    <lineage>
        <taxon>Eukaryota</taxon>
        <taxon>Fungi</taxon>
        <taxon>Dikarya</taxon>
        <taxon>Ascomycota</taxon>
        <taxon>Pezizomycotina</taxon>
        <taxon>Dothideomycetes</taxon>
        <taxon>Pleosporomycetidae</taxon>
        <taxon>Pleosporales</taxon>
        <taxon>Pleosporineae</taxon>
        <taxon>Pleosporaceae</taxon>
        <taxon>Alternaria</taxon>
        <taxon>Alternaria sect. Alternaria</taxon>
    </lineage>
</organism>
<evidence type="ECO:0000256" key="5">
    <source>
        <dbReference type="SAM" id="MobiDB-lite"/>
    </source>
</evidence>
<dbReference type="Pfam" id="PF04082">
    <property type="entry name" value="Fungal_trans"/>
    <property type="match status" value="1"/>
</dbReference>
<reference evidence="8" key="1">
    <citation type="submission" date="2020-01" db="EMBL/GenBank/DDBJ databases">
        <authorList>
            <person name="Feng Z.H.Z."/>
        </authorList>
    </citation>
    <scope>NUCLEOTIDE SEQUENCE</scope>
    <source>
        <strain evidence="8">CBS107.38</strain>
    </source>
</reference>
<evidence type="ECO:0000259" key="7">
    <source>
        <dbReference type="SMART" id="SM00906"/>
    </source>
</evidence>
<evidence type="ECO:0000256" key="2">
    <source>
        <dbReference type="ARBA" id="ARBA00022723"/>
    </source>
</evidence>
<comment type="subcellular location">
    <subcellularLocation>
        <location evidence="1">Nucleus</location>
    </subcellularLocation>
</comment>
<feature type="transmembrane region" description="Helical" evidence="6">
    <location>
        <begin position="520"/>
        <end position="542"/>
    </location>
</feature>
<gene>
    <name evidence="8" type="ORF">GT037_004140</name>
</gene>
<proteinExistence type="predicted"/>
<keyword evidence="3" id="KW-0238">DNA-binding</keyword>
<keyword evidence="9" id="KW-1185">Reference proteome</keyword>
<reference evidence="8" key="2">
    <citation type="submission" date="2020-08" db="EMBL/GenBank/DDBJ databases">
        <title>Draft Genome Sequence of Cumin Blight Pathogen Alternaria burnsii.</title>
        <authorList>
            <person name="Feng Z."/>
        </authorList>
    </citation>
    <scope>NUCLEOTIDE SEQUENCE</scope>
    <source>
        <strain evidence="8">CBS107.38</strain>
    </source>
</reference>
<keyword evidence="6" id="KW-0472">Membrane</keyword>
<dbReference type="PANTHER" id="PTHR46910:SF3">
    <property type="entry name" value="HALOTOLERANCE PROTEIN 9-RELATED"/>
    <property type="match status" value="1"/>
</dbReference>
<dbReference type="GO" id="GO:0005634">
    <property type="term" value="C:nucleus"/>
    <property type="evidence" value="ECO:0007669"/>
    <property type="project" value="UniProtKB-SubCell"/>
</dbReference>
<evidence type="ECO:0000313" key="8">
    <source>
        <dbReference type="EMBL" id="KAF7677281.1"/>
    </source>
</evidence>
<dbReference type="InterPro" id="IPR050987">
    <property type="entry name" value="AtrR-like"/>
</dbReference>
<dbReference type="GO" id="GO:0003700">
    <property type="term" value="F:DNA-binding transcription factor activity"/>
    <property type="evidence" value="ECO:0007669"/>
    <property type="project" value="InterPro"/>
</dbReference>
<dbReference type="EMBL" id="JAAABM010000005">
    <property type="protein sequence ID" value="KAF7677281.1"/>
    <property type="molecule type" value="Genomic_DNA"/>
</dbReference>
<feature type="domain" description="Xylanolytic transcriptional activator regulatory" evidence="7">
    <location>
        <begin position="274"/>
        <end position="347"/>
    </location>
</feature>
<accession>A0A8H7B525</accession>
<evidence type="ECO:0000256" key="1">
    <source>
        <dbReference type="ARBA" id="ARBA00004123"/>
    </source>
</evidence>